<feature type="transmembrane region" description="Helical" evidence="7">
    <location>
        <begin position="128"/>
        <end position="145"/>
    </location>
</feature>
<dbReference type="InterPro" id="IPR051311">
    <property type="entry name" value="DedA_domain"/>
</dbReference>
<dbReference type="Pfam" id="PF09335">
    <property type="entry name" value="VTT_dom"/>
    <property type="match status" value="1"/>
</dbReference>
<organism evidence="9 10">
    <name type="scientific">Gottfriedia endophytica</name>
    <dbReference type="NCBI Taxonomy" id="2820819"/>
    <lineage>
        <taxon>Bacteria</taxon>
        <taxon>Bacillati</taxon>
        <taxon>Bacillota</taxon>
        <taxon>Bacilli</taxon>
        <taxon>Bacillales</taxon>
        <taxon>Bacillaceae</taxon>
        <taxon>Gottfriedia</taxon>
    </lineage>
</organism>
<evidence type="ECO:0000256" key="3">
    <source>
        <dbReference type="ARBA" id="ARBA00022475"/>
    </source>
</evidence>
<name>A0A940SHT8_9BACI</name>
<dbReference type="InterPro" id="IPR032816">
    <property type="entry name" value="VTT_dom"/>
</dbReference>
<protein>
    <submittedName>
        <fullName evidence="9">VTT domain-containing protein</fullName>
    </submittedName>
</protein>
<keyword evidence="3" id="KW-1003">Cell membrane</keyword>
<evidence type="ECO:0000256" key="1">
    <source>
        <dbReference type="ARBA" id="ARBA00004651"/>
    </source>
</evidence>
<sequence length="206" mass="23594">MKSIIFFLQLGGPFGLFLLTSLEAMSIPLPGNLATLLYGFIMDWNFKHLLFISFINSLVYVTFSLVPFFIGSKLENSVNRIFGKQKIDKAQKWFNRYGSLAIIFSRPTPISSYISYVSGMSKIHPLKFYIYSFIGIFPWITLLLYVGSLGDIHYFMHLLRKSEHISYLIIGIAVLIIIPYFFFIKQMRAKKNNTESSKIANGASNL</sequence>
<evidence type="ECO:0000256" key="7">
    <source>
        <dbReference type="SAM" id="Phobius"/>
    </source>
</evidence>
<feature type="transmembrane region" description="Helical" evidence="7">
    <location>
        <begin position="165"/>
        <end position="183"/>
    </location>
</feature>
<keyword evidence="5 7" id="KW-1133">Transmembrane helix</keyword>
<proteinExistence type="inferred from homology"/>
<keyword evidence="4 7" id="KW-0812">Transmembrane</keyword>
<evidence type="ECO:0000256" key="4">
    <source>
        <dbReference type="ARBA" id="ARBA00022692"/>
    </source>
</evidence>
<evidence type="ECO:0000256" key="5">
    <source>
        <dbReference type="ARBA" id="ARBA00022989"/>
    </source>
</evidence>
<feature type="transmembrane region" description="Helical" evidence="7">
    <location>
        <begin position="48"/>
        <end position="70"/>
    </location>
</feature>
<dbReference type="PANTHER" id="PTHR42709:SF6">
    <property type="entry name" value="UNDECAPRENYL PHOSPHATE TRANSPORTER A"/>
    <property type="match status" value="1"/>
</dbReference>
<evidence type="ECO:0000256" key="6">
    <source>
        <dbReference type="ARBA" id="ARBA00023136"/>
    </source>
</evidence>
<keyword evidence="6 7" id="KW-0472">Membrane</keyword>
<dbReference type="GO" id="GO:0005886">
    <property type="term" value="C:plasma membrane"/>
    <property type="evidence" value="ECO:0007669"/>
    <property type="project" value="UniProtKB-SubCell"/>
</dbReference>
<dbReference type="AlphaFoldDB" id="A0A940SHT8"/>
<keyword evidence="10" id="KW-1185">Reference proteome</keyword>
<comment type="subcellular location">
    <subcellularLocation>
        <location evidence="1">Cell membrane</location>
        <topology evidence="1">Multi-pass membrane protein</topology>
    </subcellularLocation>
</comment>
<evidence type="ECO:0000313" key="9">
    <source>
        <dbReference type="EMBL" id="MBP0724295.1"/>
    </source>
</evidence>
<evidence type="ECO:0000259" key="8">
    <source>
        <dbReference type="Pfam" id="PF09335"/>
    </source>
</evidence>
<reference evidence="9" key="1">
    <citation type="submission" date="2021-04" db="EMBL/GenBank/DDBJ databases">
        <title>Genome seq and assembly of Bacillus sp.</title>
        <authorList>
            <person name="Chhetri G."/>
        </authorList>
    </citation>
    <scope>NUCLEOTIDE SEQUENCE</scope>
    <source>
        <strain evidence="9">RG28</strain>
    </source>
</reference>
<dbReference type="EMBL" id="JAGIYQ010000002">
    <property type="protein sequence ID" value="MBP0724295.1"/>
    <property type="molecule type" value="Genomic_DNA"/>
</dbReference>
<dbReference type="RefSeq" id="WP_209402673.1">
    <property type="nucleotide sequence ID" value="NZ_JAGIYQ010000002.1"/>
</dbReference>
<dbReference type="Proteomes" id="UP000682134">
    <property type="component" value="Unassembled WGS sequence"/>
</dbReference>
<evidence type="ECO:0000313" key="10">
    <source>
        <dbReference type="Proteomes" id="UP000682134"/>
    </source>
</evidence>
<feature type="domain" description="VTT" evidence="8">
    <location>
        <begin position="30"/>
        <end position="148"/>
    </location>
</feature>
<accession>A0A940SHT8</accession>
<evidence type="ECO:0000256" key="2">
    <source>
        <dbReference type="ARBA" id="ARBA00010792"/>
    </source>
</evidence>
<comment type="similarity">
    <text evidence="2">Belongs to the DedA family.</text>
</comment>
<comment type="caution">
    <text evidence="9">The sequence shown here is derived from an EMBL/GenBank/DDBJ whole genome shotgun (WGS) entry which is preliminary data.</text>
</comment>
<gene>
    <name evidence="9" type="ORF">J5Y03_03735</name>
</gene>
<dbReference type="PANTHER" id="PTHR42709">
    <property type="entry name" value="ALKALINE PHOSPHATASE LIKE PROTEIN"/>
    <property type="match status" value="1"/>
</dbReference>